<proteinExistence type="inferred from homology"/>
<organism evidence="5 6">
    <name type="scientific">Spiribacter onubensis</name>
    <dbReference type="NCBI Taxonomy" id="3122420"/>
    <lineage>
        <taxon>Bacteria</taxon>
        <taxon>Pseudomonadati</taxon>
        <taxon>Pseudomonadota</taxon>
        <taxon>Gammaproteobacteria</taxon>
        <taxon>Chromatiales</taxon>
        <taxon>Ectothiorhodospiraceae</taxon>
        <taxon>Spiribacter</taxon>
    </lineage>
</organism>
<dbReference type="Gene3D" id="3.30.70.3550">
    <property type="entry name" value="Leucyl/phenylalanyl-tRNA-protein transferase, N-terminal domain"/>
    <property type="match status" value="1"/>
</dbReference>
<dbReference type="RefSeq" id="WP_367966208.1">
    <property type="nucleotide sequence ID" value="NZ_JBAKFI010000004.1"/>
</dbReference>
<dbReference type="NCBIfam" id="TIGR00667">
    <property type="entry name" value="aat"/>
    <property type="match status" value="1"/>
</dbReference>
<reference evidence="5 6" key="1">
    <citation type="submission" date="2024-02" db="EMBL/GenBank/DDBJ databases">
        <title>New especies of Spiribacter isolated from saline water.</title>
        <authorList>
            <person name="Leon M.J."/>
            <person name="De La Haba R."/>
            <person name="Sanchez-Porro C."/>
            <person name="Ventosa A."/>
        </authorList>
    </citation>
    <scope>NUCLEOTIDE SEQUENCE [LARGE SCALE GENOMIC DNA]</scope>
    <source>
        <strain evidence="6">ag22IC4-227</strain>
    </source>
</reference>
<comment type="catalytic activity">
    <reaction evidence="4">
        <text>N-terminal L-lysyl-[protein] + L-leucyl-tRNA(Leu) = N-terminal L-leucyl-L-lysyl-[protein] + tRNA(Leu) + H(+)</text>
        <dbReference type="Rhea" id="RHEA:12340"/>
        <dbReference type="Rhea" id="RHEA-COMP:9613"/>
        <dbReference type="Rhea" id="RHEA-COMP:9622"/>
        <dbReference type="Rhea" id="RHEA-COMP:12670"/>
        <dbReference type="Rhea" id="RHEA-COMP:12671"/>
        <dbReference type="ChEBI" id="CHEBI:15378"/>
        <dbReference type="ChEBI" id="CHEBI:65249"/>
        <dbReference type="ChEBI" id="CHEBI:78442"/>
        <dbReference type="ChEBI" id="CHEBI:78494"/>
        <dbReference type="ChEBI" id="CHEBI:133043"/>
        <dbReference type="EC" id="2.3.2.6"/>
    </reaction>
</comment>
<evidence type="ECO:0000313" key="6">
    <source>
        <dbReference type="Proteomes" id="UP001556653"/>
    </source>
</evidence>
<comment type="similarity">
    <text evidence="4">Belongs to the L/F-transferase family.</text>
</comment>
<dbReference type="InterPro" id="IPR004616">
    <property type="entry name" value="Leu/Phe-tRNA_Trfase"/>
</dbReference>
<keyword evidence="2 4" id="KW-0808">Transferase</keyword>
<accession>A0ABV3S6H5</accession>
<protein>
    <recommendedName>
        <fullName evidence="4">Leucyl/phenylalanyl-tRNA--protein transferase</fullName>
        <ecNumber evidence="4">2.3.2.6</ecNumber>
    </recommendedName>
    <alternativeName>
        <fullName evidence="4">L/F-transferase</fullName>
    </alternativeName>
    <alternativeName>
        <fullName evidence="4">Leucyltransferase</fullName>
    </alternativeName>
    <alternativeName>
        <fullName evidence="4">Phenyalanyltransferase</fullName>
    </alternativeName>
</protein>
<dbReference type="Pfam" id="PF03588">
    <property type="entry name" value="Leu_Phe_trans"/>
    <property type="match status" value="1"/>
</dbReference>
<comment type="caution">
    <text evidence="5">The sequence shown here is derived from an EMBL/GenBank/DDBJ whole genome shotgun (WGS) entry which is preliminary data.</text>
</comment>
<dbReference type="InterPro" id="IPR042203">
    <property type="entry name" value="Leu/Phe-tRNA_Trfase_C"/>
</dbReference>
<dbReference type="InterPro" id="IPR016181">
    <property type="entry name" value="Acyl_CoA_acyltransferase"/>
</dbReference>
<dbReference type="SUPFAM" id="SSF55729">
    <property type="entry name" value="Acyl-CoA N-acyltransferases (Nat)"/>
    <property type="match status" value="1"/>
</dbReference>
<dbReference type="EMBL" id="JBAKFJ010000001">
    <property type="protein sequence ID" value="MEX0385728.1"/>
    <property type="molecule type" value="Genomic_DNA"/>
</dbReference>
<keyword evidence="6" id="KW-1185">Reference proteome</keyword>
<dbReference type="GO" id="GO:0008914">
    <property type="term" value="F:leucyl-tRNA--protein transferase activity"/>
    <property type="evidence" value="ECO:0007669"/>
    <property type="project" value="UniProtKB-EC"/>
</dbReference>
<dbReference type="Gene3D" id="3.40.630.70">
    <property type="entry name" value="Leucyl/phenylalanyl-tRNA-protein transferase, C-terminal domain"/>
    <property type="match status" value="1"/>
</dbReference>
<dbReference type="Proteomes" id="UP001556653">
    <property type="component" value="Unassembled WGS sequence"/>
</dbReference>
<evidence type="ECO:0000256" key="4">
    <source>
        <dbReference type="HAMAP-Rule" id="MF_00688"/>
    </source>
</evidence>
<dbReference type="HAMAP" id="MF_00688">
    <property type="entry name" value="Leu_Phe_trans"/>
    <property type="match status" value="1"/>
</dbReference>
<evidence type="ECO:0000256" key="1">
    <source>
        <dbReference type="ARBA" id="ARBA00022490"/>
    </source>
</evidence>
<evidence type="ECO:0000313" key="5">
    <source>
        <dbReference type="EMBL" id="MEX0385728.1"/>
    </source>
</evidence>
<sequence length="249" mass="27435">MTDALLPIPWLAPDDETTPLPDPETALAEPNGLLAIGASLSPGRLQAAYRAGVFPWYSPGEPILWWSPDPRAIIPPSGFHISRSLRRALRRDDYRVSLDTAFDAVVAACAEPRADQLGTWITTDMRAAYSRLHVAGLAHSIEVWRGDALIGGLYGVSLGSAFFGESMFSRAPNGSKIAMAWLMRQIQAWGFHFLDCQMPTAHLLRMGAEEIPRKRFLLALAASQRQPTRTGPWQLEITRGAVTGEWDDD</sequence>
<comment type="function">
    <text evidence="4">Functions in the N-end rule pathway of protein degradation where it conjugates Leu, Phe and, less efficiently, Met from aminoacyl-tRNAs to the N-termini of proteins containing an N-terminal arginine or lysine.</text>
</comment>
<keyword evidence="1 4" id="KW-0963">Cytoplasm</keyword>
<comment type="catalytic activity">
    <reaction evidence="4">
        <text>N-terminal L-arginyl-[protein] + L-leucyl-tRNA(Leu) = N-terminal L-leucyl-L-arginyl-[protein] + tRNA(Leu) + H(+)</text>
        <dbReference type="Rhea" id="RHEA:50416"/>
        <dbReference type="Rhea" id="RHEA-COMP:9613"/>
        <dbReference type="Rhea" id="RHEA-COMP:9622"/>
        <dbReference type="Rhea" id="RHEA-COMP:12672"/>
        <dbReference type="Rhea" id="RHEA-COMP:12673"/>
        <dbReference type="ChEBI" id="CHEBI:15378"/>
        <dbReference type="ChEBI" id="CHEBI:64719"/>
        <dbReference type="ChEBI" id="CHEBI:78442"/>
        <dbReference type="ChEBI" id="CHEBI:78494"/>
        <dbReference type="ChEBI" id="CHEBI:133044"/>
        <dbReference type="EC" id="2.3.2.6"/>
    </reaction>
</comment>
<evidence type="ECO:0000256" key="2">
    <source>
        <dbReference type="ARBA" id="ARBA00022679"/>
    </source>
</evidence>
<dbReference type="EC" id="2.3.2.6" evidence="4"/>
<dbReference type="PANTHER" id="PTHR30098:SF2">
    <property type="entry name" value="LEUCYL_PHENYLALANYL-TRNA--PROTEIN TRANSFERASE"/>
    <property type="match status" value="1"/>
</dbReference>
<evidence type="ECO:0000256" key="3">
    <source>
        <dbReference type="ARBA" id="ARBA00023315"/>
    </source>
</evidence>
<comment type="catalytic activity">
    <reaction evidence="4">
        <text>L-phenylalanyl-tRNA(Phe) + an N-terminal L-alpha-aminoacyl-[protein] = an N-terminal L-phenylalanyl-L-alpha-aminoacyl-[protein] + tRNA(Phe)</text>
        <dbReference type="Rhea" id="RHEA:43632"/>
        <dbReference type="Rhea" id="RHEA-COMP:9668"/>
        <dbReference type="Rhea" id="RHEA-COMP:9699"/>
        <dbReference type="Rhea" id="RHEA-COMP:10636"/>
        <dbReference type="Rhea" id="RHEA-COMP:10637"/>
        <dbReference type="ChEBI" id="CHEBI:78442"/>
        <dbReference type="ChEBI" id="CHEBI:78531"/>
        <dbReference type="ChEBI" id="CHEBI:78597"/>
        <dbReference type="ChEBI" id="CHEBI:83561"/>
        <dbReference type="EC" id="2.3.2.6"/>
    </reaction>
</comment>
<comment type="subcellular location">
    <subcellularLocation>
        <location evidence="4">Cytoplasm</location>
    </subcellularLocation>
</comment>
<name>A0ABV3S6H5_9GAMM</name>
<gene>
    <name evidence="4 5" type="primary">aat</name>
    <name evidence="5" type="ORF">V6X64_01790</name>
</gene>
<dbReference type="InterPro" id="IPR042221">
    <property type="entry name" value="Leu/Phe-tRNA_Trfase_N"/>
</dbReference>
<keyword evidence="3 4" id="KW-0012">Acyltransferase</keyword>
<dbReference type="PANTHER" id="PTHR30098">
    <property type="entry name" value="LEUCYL/PHENYLALANYL-TRNA--PROTEIN TRANSFERASE"/>
    <property type="match status" value="1"/>
</dbReference>